<sequence length="77" mass="8586">MIKKLMATLLLFWGGGLLIKSFFIHPTIFTQIKFYGFTSYMAGNLVAVLIGALMIIFGIKWLISGSKNSQLQVEESV</sequence>
<keyword evidence="1" id="KW-0812">Transmembrane</keyword>
<accession>A0AAN5KQ06</accession>
<evidence type="ECO:0000313" key="2">
    <source>
        <dbReference type="EMBL" id="HAT1595742.1"/>
    </source>
</evidence>
<dbReference type="Proteomes" id="UP000861567">
    <property type="component" value="Unassembled WGS sequence"/>
</dbReference>
<keyword evidence="1" id="KW-1133">Transmembrane helix</keyword>
<proteinExistence type="predicted"/>
<gene>
    <name evidence="2" type="ORF">I8Y58_000948</name>
</gene>
<reference evidence="2" key="1">
    <citation type="journal article" date="2018" name="Genome Biol.">
        <title>SKESA: strategic k-mer extension for scrupulous assemblies.</title>
        <authorList>
            <person name="Souvorov A."/>
            <person name="Agarwala R."/>
            <person name="Lipman D.J."/>
        </authorList>
    </citation>
    <scope>NUCLEOTIDE SEQUENCE</scope>
    <source>
        <strain evidence="2">D3612</strain>
    </source>
</reference>
<evidence type="ECO:0000313" key="3">
    <source>
        <dbReference type="Proteomes" id="UP000861567"/>
    </source>
</evidence>
<dbReference type="EMBL" id="DACSEI010000006">
    <property type="protein sequence ID" value="HAT1595742.1"/>
    <property type="molecule type" value="Genomic_DNA"/>
</dbReference>
<keyword evidence="1" id="KW-0472">Membrane</keyword>
<protein>
    <submittedName>
        <fullName evidence="2">Uncharacterized protein</fullName>
    </submittedName>
</protein>
<reference evidence="2" key="2">
    <citation type="submission" date="2020-11" db="EMBL/GenBank/DDBJ databases">
        <authorList>
            <consortium name="NCBI Pathogen Detection Project"/>
        </authorList>
    </citation>
    <scope>NUCLEOTIDE SEQUENCE</scope>
    <source>
        <strain evidence="2">D3612</strain>
    </source>
</reference>
<organism evidence="2 3">
    <name type="scientific">Legionella pneumophila</name>
    <dbReference type="NCBI Taxonomy" id="446"/>
    <lineage>
        <taxon>Bacteria</taxon>
        <taxon>Pseudomonadati</taxon>
        <taxon>Pseudomonadota</taxon>
        <taxon>Gammaproteobacteria</taxon>
        <taxon>Legionellales</taxon>
        <taxon>Legionellaceae</taxon>
        <taxon>Legionella</taxon>
    </lineage>
</organism>
<comment type="caution">
    <text evidence="2">The sequence shown here is derived from an EMBL/GenBank/DDBJ whole genome shotgun (WGS) entry which is preliminary data.</text>
</comment>
<feature type="transmembrane region" description="Helical" evidence="1">
    <location>
        <begin position="40"/>
        <end position="63"/>
    </location>
</feature>
<evidence type="ECO:0000256" key="1">
    <source>
        <dbReference type="SAM" id="Phobius"/>
    </source>
</evidence>
<dbReference type="AlphaFoldDB" id="A0AAN5KQ06"/>
<name>A0AAN5KQ06_LEGPN</name>